<proteinExistence type="predicted"/>
<feature type="chain" id="PRO_5045104811" evidence="1">
    <location>
        <begin position="19"/>
        <end position="499"/>
    </location>
</feature>
<keyword evidence="1" id="KW-0732">Signal</keyword>
<evidence type="ECO:0000313" key="2">
    <source>
        <dbReference type="EMBL" id="MFD2834622.1"/>
    </source>
</evidence>
<feature type="signal peptide" evidence="1">
    <location>
        <begin position="1"/>
        <end position="18"/>
    </location>
</feature>
<name>A0ABW5X7M9_9FLAO</name>
<comment type="caution">
    <text evidence="2">The sequence shown here is derived from an EMBL/GenBank/DDBJ whole genome shotgun (WGS) entry which is preliminary data.</text>
</comment>
<keyword evidence="3" id="KW-1185">Reference proteome</keyword>
<protein>
    <submittedName>
        <fullName evidence="2">OmpP1/FadL family transporter</fullName>
    </submittedName>
</protein>
<dbReference type="Gene3D" id="2.40.160.60">
    <property type="entry name" value="Outer membrane protein transport protein (OMPP1/FadL/TodX)"/>
    <property type="match status" value="1"/>
</dbReference>
<dbReference type="SUPFAM" id="SSF56935">
    <property type="entry name" value="Porins"/>
    <property type="match status" value="1"/>
</dbReference>
<gene>
    <name evidence="2" type="ORF">ACFSYS_15120</name>
</gene>
<sequence>MKNFALLLITIFSLQLTSAQTLNDAYRYSSSELDGTARFVGMSGAFGALGGDMSAVSINPASSAVFLSSNFTGSMVYRNNDYSNSFNGGLDQNEDSNFDIGNLGGVFIFNNTDDSNWKKISLGLNFNTVNDYDESFSVRGNSNSSIDQYFLNFAQDVPLDLLQTQSGESIAELYQFLGENYGFGYQQALLGFQGYLIDVDPASSQNQYSSLIAPGNFDQSYSKYATGINGKLTFNVGTQYKENLYLGLNLNSHFINYESSFDFSEFNNNSGSETTEVYFGNSLAANGEGFSFQLGGITKFDNFRIGATYDSPIWFTIREETSEYLESNSSLDEYVVVAPNVINIYPEYTLRTPGQVTGSLAYLFGTTGLISFDYSLKDYSNTKFRPENDLDFQDLNAQISSEMKASSTYKLGAEYRISKVSLRGGYRYVESPYENETTIGNLTGYSAGLGYNFGNINIDLAYSNAEYDSQTPVFNTGLTTPIYAQKDLSKVILSVSFGL</sequence>
<organism evidence="2 3">
    <name type="scientific">Christiangramia antarctica</name>
    <dbReference type="NCBI Taxonomy" id="2058158"/>
    <lineage>
        <taxon>Bacteria</taxon>
        <taxon>Pseudomonadati</taxon>
        <taxon>Bacteroidota</taxon>
        <taxon>Flavobacteriia</taxon>
        <taxon>Flavobacteriales</taxon>
        <taxon>Flavobacteriaceae</taxon>
        <taxon>Christiangramia</taxon>
    </lineage>
</organism>
<evidence type="ECO:0000256" key="1">
    <source>
        <dbReference type="SAM" id="SignalP"/>
    </source>
</evidence>
<dbReference type="Proteomes" id="UP001597438">
    <property type="component" value="Unassembled WGS sequence"/>
</dbReference>
<accession>A0ABW5X7M9</accession>
<reference evidence="3" key="1">
    <citation type="journal article" date="2019" name="Int. J. Syst. Evol. Microbiol.">
        <title>The Global Catalogue of Microorganisms (GCM) 10K type strain sequencing project: providing services to taxonomists for standard genome sequencing and annotation.</title>
        <authorList>
            <consortium name="The Broad Institute Genomics Platform"/>
            <consortium name="The Broad Institute Genome Sequencing Center for Infectious Disease"/>
            <person name="Wu L."/>
            <person name="Ma J."/>
        </authorList>
    </citation>
    <scope>NUCLEOTIDE SEQUENCE [LARGE SCALE GENOMIC DNA]</scope>
    <source>
        <strain evidence="3">KCTC 52925</strain>
    </source>
</reference>
<evidence type="ECO:0000313" key="3">
    <source>
        <dbReference type="Proteomes" id="UP001597438"/>
    </source>
</evidence>
<dbReference type="RefSeq" id="WP_251740558.1">
    <property type="nucleotide sequence ID" value="NZ_JBHUOJ010000033.1"/>
</dbReference>
<dbReference type="EMBL" id="JBHUOJ010000033">
    <property type="protein sequence ID" value="MFD2834622.1"/>
    <property type="molecule type" value="Genomic_DNA"/>
</dbReference>